<keyword evidence="15" id="KW-1185">Reference proteome</keyword>
<dbReference type="PROSITE" id="PS51721">
    <property type="entry name" value="G_CP"/>
    <property type="match status" value="1"/>
</dbReference>
<dbReference type="HAMAP" id="MF_01820">
    <property type="entry name" value="GTPase_RsgA"/>
    <property type="match status" value="1"/>
</dbReference>
<feature type="binding site" evidence="10">
    <location>
        <position position="283"/>
    </location>
    <ligand>
        <name>Zn(2+)</name>
        <dbReference type="ChEBI" id="CHEBI:29105"/>
    </ligand>
</feature>
<feature type="binding site" evidence="10">
    <location>
        <begin position="144"/>
        <end position="147"/>
    </location>
    <ligand>
        <name>GTP</name>
        <dbReference type="ChEBI" id="CHEBI:37565"/>
    </ligand>
</feature>
<feature type="region of interest" description="Disordered" evidence="11">
    <location>
        <begin position="316"/>
        <end position="346"/>
    </location>
</feature>
<keyword evidence="6 10" id="KW-0378">Hydrolase</keyword>
<dbReference type="Gene3D" id="3.40.50.300">
    <property type="entry name" value="P-loop containing nucleotide triphosphate hydrolases"/>
    <property type="match status" value="1"/>
</dbReference>
<feature type="domain" description="CP-type G" evidence="13">
    <location>
        <begin position="99"/>
        <end position="253"/>
    </location>
</feature>
<keyword evidence="7 10" id="KW-0862">Zinc</keyword>
<feature type="binding site" evidence="10">
    <location>
        <begin position="196"/>
        <end position="204"/>
    </location>
    <ligand>
        <name>GTP</name>
        <dbReference type="ChEBI" id="CHEBI:37565"/>
    </ligand>
</feature>
<proteinExistence type="inferred from homology"/>
<dbReference type="EMBL" id="JAOVQO010000023">
    <property type="protein sequence ID" value="MCU9850179.1"/>
    <property type="molecule type" value="Genomic_DNA"/>
</dbReference>
<feature type="binding site" evidence="10">
    <location>
        <position position="289"/>
    </location>
    <ligand>
        <name>Zn(2+)</name>
        <dbReference type="ChEBI" id="CHEBI:29105"/>
    </ligand>
</feature>
<evidence type="ECO:0000256" key="10">
    <source>
        <dbReference type="HAMAP-Rule" id="MF_01820"/>
    </source>
</evidence>
<feature type="binding site" evidence="10">
    <location>
        <position position="281"/>
    </location>
    <ligand>
        <name>Zn(2+)</name>
        <dbReference type="ChEBI" id="CHEBI:29105"/>
    </ligand>
</feature>
<name>A0ABT2X9W1_9RHOB</name>
<keyword evidence="1 10" id="KW-0963">Cytoplasm</keyword>
<comment type="function">
    <text evidence="10">One of several proteins that assist in the late maturation steps of the functional core of the 30S ribosomal subunit. Helps release RbfA from mature subunits. May play a role in the assembly of ribosomal proteins into the subunit. Circularly permuted GTPase that catalyzes slow GTP hydrolysis, GTPase activity is stimulated by the 30S ribosomal subunit.</text>
</comment>
<comment type="cofactor">
    <cofactor evidence="10">
        <name>Zn(2+)</name>
        <dbReference type="ChEBI" id="CHEBI:29105"/>
    </cofactor>
    <text evidence="10">Binds 1 zinc ion per subunit.</text>
</comment>
<dbReference type="SUPFAM" id="SSF52540">
    <property type="entry name" value="P-loop containing nucleoside triphosphate hydrolases"/>
    <property type="match status" value="1"/>
</dbReference>
<keyword evidence="3 10" id="KW-0479">Metal-binding</keyword>
<dbReference type="PANTHER" id="PTHR32120:SF10">
    <property type="entry name" value="SMALL RIBOSOMAL SUBUNIT BIOGENESIS GTPASE RSGA"/>
    <property type="match status" value="1"/>
</dbReference>
<evidence type="ECO:0000256" key="1">
    <source>
        <dbReference type="ARBA" id="ARBA00022490"/>
    </source>
</evidence>
<feature type="binding site" evidence="10">
    <location>
        <position position="276"/>
    </location>
    <ligand>
        <name>Zn(2+)</name>
        <dbReference type="ChEBI" id="CHEBI:29105"/>
    </ligand>
</feature>
<evidence type="ECO:0000256" key="5">
    <source>
        <dbReference type="ARBA" id="ARBA00022741"/>
    </source>
</evidence>
<evidence type="ECO:0000256" key="2">
    <source>
        <dbReference type="ARBA" id="ARBA00022517"/>
    </source>
</evidence>
<evidence type="ECO:0000259" key="12">
    <source>
        <dbReference type="PROSITE" id="PS50936"/>
    </source>
</evidence>
<comment type="similarity">
    <text evidence="10">Belongs to the TRAFAC class YlqF/YawG GTPase family. RsgA subfamily.</text>
</comment>
<keyword evidence="5 10" id="KW-0547">Nucleotide-binding</keyword>
<evidence type="ECO:0000256" key="6">
    <source>
        <dbReference type="ARBA" id="ARBA00022801"/>
    </source>
</evidence>
<accession>A0ABT2X9W1</accession>
<dbReference type="InterPro" id="IPR030378">
    <property type="entry name" value="G_CP_dom"/>
</dbReference>
<dbReference type="EC" id="3.6.1.-" evidence="10"/>
<comment type="subcellular location">
    <subcellularLocation>
        <location evidence="10">Cytoplasm</location>
    </subcellularLocation>
</comment>
<organism evidence="14 15">
    <name type="scientific">Albidovulum salinarum</name>
    <dbReference type="NCBI Taxonomy" id="2984153"/>
    <lineage>
        <taxon>Bacteria</taxon>
        <taxon>Pseudomonadati</taxon>
        <taxon>Pseudomonadota</taxon>
        <taxon>Alphaproteobacteria</taxon>
        <taxon>Rhodobacterales</taxon>
        <taxon>Paracoccaceae</taxon>
        <taxon>Albidovulum</taxon>
    </lineage>
</organism>
<dbReference type="PROSITE" id="PS50936">
    <property type="entry name" value="ENGC_GTPASE"/>
    <property type="match status" value="1"/>
</dbReference>
<dbReference type="RefSeq" id="WP_263339891.1">
    <property type="nucleotide sequence ID" value="NZ_JAOVQO010000023.1"/>
</dbReference>
<keyword evidence="8 10" id="KW-0694">RNA-binding</keyword>
<evidence type="ECO:0000259" key="13">
    <source>
        <dbReference type="PROSITE" id="PS51721"/>
    </source>
</evidence>
<dbReference type="InterPro" id="IPR004881">
    <property type="entry name" value="Ribosome_biogen_GTPase_RsgA"/>
</dbReference>
<dbReference type="InterPro" id="IPR010914">
    <property type="entry name" value="RsgA_GTPase_dom"/>
</dbReference>
<dbReference type="CDD" id="cd01854">
    <property type="entry name" value="YjeQ_EngC"/>
    <property type="match status" value="1"/>
</dbReference>
<reference evidence="14 15" key="1">
    <citation type="submission" date="2022-10" db="EMBL/GenBank/DDBJ databases">
        <title>Defluviimonas sp. nov., isolated from ocean surface sediments.</title>
        <authorList>
            <person name="He W."/>
            <person name="Wang L."/>
            <person name="Zhang D.-F."/>
        </authorList>
    </citation>
    <scope>NUCLEOTIDE SEQUENCE [LARGE SCALE GENOMIC DNA]</scope>
    <source>
        <strain evidence="14 15">WL0024</strain>
    </source>
</reference>
<sequence length="346" mass="37124">MTLNSHTLADLGWSANFQRQLDTDEFGAFSPARVTGVHRDRLTALSEAGPLLLTLPPDLSAGDVAVGDWVLADPATDRVARLLDRHSRIFRRAAGEASREQLIVANVDTVFITTSATEEFNEARLERYLALAHAGGIPPVLVVTKADKADDPETYLDRLRAIAPAVPAILLNAKAEAAAEALRPWCGPGRTVAFLGMSGVGKSTLASALTGIDLETATVREDDMKGRHTTTAREMHPIPGGGWLIDTPGMRELRLTDMAEGIDEAFAEITGLTGECRFRDCTHGPEPGCAVQAAIAAGQVDAARLDRWKKLRAEDAAHAASAAEKRRRGKAFAKVVKQAKKAKRPN</sequence>
<evidence type="ECO:0000256" key="9">
    <source>
        <dbReference type="ARBA" id="ARBA00023134"/>
    </source>
</evidence>
<comment type="caution">
    <text evidence="14">The sequence shown here is derived from an EMBL/GenBank/DDBJ whole genome shotgun (WGS) entry which is preliminary data.</text>
</comment>
<gene>
    <name evidence="10 14" type="primary">rsgA</name>
    <name evidence="14" type="ORF">OEZ60_19500</name>
</gene>
<evidence type="ECO:0000313" key="15">
    <source>
        <dbReference type="Proteomes" id="UP001209535"/>
    </source>
</evidence>
<evidence type="ECO:0000313" key="14">
    <source>
        <dbReference type="EMBL" id="MCU9850179.1"/>
    </source>
</evidence>
<dbReference type="PANTHER" id="PTHR32120">
    <property type="entry name" value="SMALL RIBOSOMAL SUBUNIT BIOGENESIS GTPASE RSGA"/>
    <property type="match status" value="1"/>
</dbReference>
<evidence type="ECO:0000256" key="11">
    <source>
        <dbReference type="SAM" id="MobiDB-lite"/>
    </source>
</evidence>
<dbReference type="Proteomes" id="UP001209535">
    <property type="component" value="Unassembled WGS sequence"/>
</dbReference>
<protein>
    <recommendedName>
        <fullName evidence="10">Small ribosomal subunit biogenesis GTPase RsgA</fullName>
        <ecNumber evidence="10">3.6.1.-</ecNumber>
    </recommendedName>
</protein>
<evidence type="ECO:0000256" key="7">
    <source>
        <dbReference type="ARBA" id="ARBA00022833"/>
    </source>
</evidence>
<keyword evidence="2 10" id="KW-0690">Ribosome biogenesis</keyword>
<dbReference type="Pfam" id="PF03193">
    <property type="entry name" value="RsgA_GTPase"/>
    <property type="match status" value="1"/>
</dbReference>
<evidence type="ECO:0000256" key="8">
    <source>
        <dbReference type="ARBA" id="ARBA00022884"/>
    </source>
</evidence>
<evidence type="ECO:0000256" key="4">
    <source>
        <dbReference type="ARBA" id="ARBA00022730"/>
    </source>
</evidence>
<dbReference type="InterPro" id="IPR027417">
    <property type="entry name" value="P-loop_NTPase"/>
</dbReference>
<keyword evidence="4 10" id="KW-0699">rRNA-binding</keyword>
<feature type="compositionally biased region" description="Basic residues" evidence="11">
    <location>
        <begin position="325"/>
        <end position="346"/>
    </location>
</feature>
<evidence type="ECO:0000256" key="3">
    <source>
        <dbReference type="ARBA" id="ARBA00022723"/>
    </source>
</evidence>
<dbReference type="NCBIfam" id="TIGR00157">
    <property type="entry name" value="ribosome small subunit-dependent GTPase A"/>
    <property type="match status" value="1"/>
</dbReference>
<dbReference type="Gene3D" id="1.10.40.50">
    <property type="entry name" value="Probable gtpase engc, domain 3"/>
    <property type="match status" value="1"/>
</dbReference>
<keyword evidence="9 10" id="KW-0342">GTP-binding</keyword>
<feature type="domain" description="EngC GTPase" evidence="12">
    <location>
        <begin position="105"/>
        <end position="251"/>
    </location>
</feature>
<comment type="subunit">
    <text evidence="10">Monomer. Associates with 30S ribosomal subunit, binds 16S rRNA.</text>
</comment>